<dbReference type="SUPFAM" id="SSF48371">
    <property type="entry name" value="ARM repeat"/>
    <property type="match status" value="1"/>
</dbReference>
<dbReference type="PANTHER" id="PTHR13366:SF0">
    <property type="entry name" value="HEAT REPEAT-CONTAINING PROTEIN 6"/>
    <property type="match status" value="1"/>
</dbReference>
<feature type="compositionally biased region" description="Low complexity" evidence="1">
    <location>
        <begin position="291"/>
        <end position="302"/>
    </location>
</feature>
<feature type="region of interest" description="Disordered" evidence="1">
    <location>
        <begin position="663"/>
        <end position="687"/>
    </location>
</feature>
<accession>A0A9D4YXI9</accession>
<dbReference type="InterPro" id="IPR052107">
    <property type="entry name" value="HEAT6"/>
</dbReference>
<feature type="domain" description="DUF4042" evidence="2">
    <location>
        <begin position="386"/>
        <end position="551"/>
    </location>
</feature>
<proteinExistence type="predicted"/>
<dbReference type="Proteomes" id="UP001055712">
    <property type="component" value="Unassembled WGS sequence"/>
</dbReference>
<dbReference type="EMBL" id="SIDB01000005">
    <property type="protein sequence ID" value="KAI3432279.1"/>
    <property type="molecule type" value="Genomic_DNA"/>
</dbReference>
<dbReference type="AlphaFoldDB" id="A0A9D4YXI9"/>
<organism evidence="3 4">
    <name type="scientific">Chlorella vulgaris</name>
    <name type="common">Green alga</name>
    <dbReference type="NCBI Taxonomy" id="3077"/>
    <lineage>
        <taxon>Eukaryota</taxon>
        <taxon>Viridiplantae</taxon>
        <taxon>Chlorophyta</taxon>
        <taxon>core chlorophytes</taxon>
        <taxon>Trebouxiophyceae</taxon>
        <taxon>Chlorellales</taxon>
        <taxon>Chlorellaceae</taxon>
        <taxon>Chlorella clade</taxon>
        <taxon>Chlorella</taxon>
    </lineage>
</organism>
<evidence type="ECO:0000259" key="2">
    <source>
        <dbReference type="Pfam" id="PF13251"/>
    </source>
</evidence>
<evidence type="ECO:0000256" key="1">
    <source>
        <dbReference type="SAM" id="MobiDB-lite"/>
    </source>
</evidence>
<dbReference type="Pfam" id="PF13251">
    <property type="entry name" value="DUF4042"/>
    <property type="match status" value="1"/>
</dbReference>
<dbReference type="OrthoDB" id="541689at2759"/>
<reference evidence="3" key="2">
    <citation type="submission" date="2020-11" db="EMBL/GenBank/DDBJ databases">
        <authorList>
            <person name="Cecchin M."/>
            <person name="Marcolungo L."/>
            <person name="Rossato M."/>
            <person name="Girolomoni L."/>
            <person name="Cosentino E."/>
            <person name="Cuine S."/>
            <person name="Li-Beisson Y."/>
            <person name="Delledonne M."/>
            <person name="Ballottari M."/>
        </authorList>
    </citation>
    <scope>NUCLEOTIDE SEQUENCE</scope>
    <source>
        <strain evidence="3">211/11P</strain>
        <tissue evidence="3">Whole cell</tissue>
    </source>
</reference>
<comment type="caution">
    <text evidence="3">The sequence shown here is derived from an EMBL/GenBank/DDBJ whole genome shotgun (WGS) entry which is preliminary data.</text>
</comment>
<feature type="compositionally biased region" description="Low complexity" evidence="1">
    <location>
        <begin position="329"/>
        <end position="348"/>
    </location>
</feature>
<reference evidence="3" key="1">
    <citation type="journal article" date="2019" name="Plant J.">
        <title>Chlorella vulgaris genome assembly and annotation reveals the molecular basis for metabolic acclimation to high light conditions.</title>
        <authorList>
            <person name="Cecchin M."/>
            <person name="Marcolungo L."/>
            <person name="Rossato M."/>
            <person name="Girolomoni L."/>
            <person name="Cosentino E."/>
            <person name="Cuine S."/>
            <person name="Li-Beisson Y."/>
            <person name="Delledonne M."/>
            <person name="Ballottari M."/>
        </authorList>
    </citation>
    <scope>NUCLEOTIDE SEQUENCE</scope>
    <source>
        <strain evidence="3">211/11P</strain>
    </source>
</reference>
<dbReference type="PANTHER" id="PTHR13366">
    <property type="entry name" value="MALARIA ANTIGEN-RELATED"/>
    <property type="match status" value="1"/>
</dbReference>
<dbReference type="InterPro" id="IPR011989">
    <property type="entry name" value="ARM-like"/>
</dbReference>
<dbReference type="InterPro" id="IPR025283">
    <property type="entry name" value="DUF4042"/>
</dbReference>
<keyword evidence="4" id="KW-1185">Reference proteome</keyword>
<name>A0A9D4YXI9_CHLVU</name>
<sequence length="1180" mass="118000">MAGPCDGQDRLAALLASPSFADALILARDLQSSRPPVPDQQVAVCRVLHRVLPALLQPAAAAELVDLANGWLAALPGGPSPAAAAQLQAEAAQLFSTLLGGSGRTRLPPAGCRQLLLQLCSLCRQSPPQPGSVAAGELAGSCLDLLAQLPQWYPTVSKAELAATVAALAVLLERQAAGATSVGGKPGSGVSWSGSACLLEAPAATRLLCKLLKALQVLLAEAKKDHGANAASLAASLQRCFAYGWQQPGGAPSPERSSSGCSTRAAGRHTPAAKGTVRGEEGDVGVGVGNGVAAASPSAPAGKYRPPRARSTGLMQASAGGASPGSGGIEAASASGAAPSAAAATATADEVKPQPQPRPQLDSSDSESSDIEGSSGGGGGRYKASRVRCGALTCLQLLAKADSKSLHGSWIALLPANNPAGSRGGVRGPQGLSIAHLLLLDPQLRVRHAAAATIATLLEGPAQRAYLAVAEAREMQRQPLRGFTTLSASLGHALVALHQGLLHSILYESEAVVAAATLRALGTLLLGAPYHRLPPQLLPSCVDAVRSCLAAATPAPGPASLAAEQVPVASACLSCLAAAFICKGPAAAALTTALLGVPGSCGGDDGGSQQLLQLLFAYAACEQPLLQLEAVMALRGVAQQHAALLTGCWAQVLTIGRAGAELPLAQGTPPQSPRTQPGGADGTVPEKAAQQSIRLSAAAATDVHAAEVHEQNAAAAAASAAASAAVAEQWQQVAAFMLRPAVRHSSPLLRAAAQAVVSALSPPACAALPPELLLQLLGWCRAAASDEASQVRSAAAKAVGALAVRPALCEMPGGATQLLAVLTAGCCDSVLAVRIPAAASLAAFCSQMATAAADAAPPAAAATTAATADAAAAAGTRLSLAAADVVPGCLRLAVAAAAGSDKVRPSSMQALGSLLSLCDSLSAADAAELPAAEERLLAGAAQALQAGLAAANSRVQWAACEAAAKLLACDTAVVHRHSTVVLPCLVAVLRECPNFRSRVLAATALQQLSEAGAAVLGSDGLIGLLDAAAAVLFQGKRCGFNVDAPAPSSALLPSQQQQQQWLPEVADLAAKAQLEAALVAAVLRVLALLPGRSADQGVVLLPPGMQGQDVSAGPALHFSGLSVLVWQARQEILREECVVGAAATATAEIQRELCDLSLVTPSMAAAAACGLELLQKRQIG</sequence>
<evidence type="ECO:0000313" key="4">
    <source>
        <dbReference type="Proteomes" id="UP001055712"/>
    </source>
</evidence>
<gene>
    <name evidence="3" type="ORF">D9Q98_003839</name>
</gene>
<dbReference type="InterPro" id="IPR016024">
    <property type="entry name" value="ARM-type_fold"/>
</dbReference>
<dbReference type="Gene3D" id="1.25.10.10">
    <property type="entry name" value="Leucine-rich Repeat Variant"/>
    <property type="match status" value="1"/>
</dbReference>
<protein>
    <recommendedName>
        <fullName evidence="2">DUF4042 domain-containing protein</fullName>
    </recommendedName>
</protein>
<feature type="region of interest" description="Disordered" evidence="1">
    <location>
        <begin position="248"/>
        <end position="382"/>
    </location>
</feature>
<evidence type="ECO:0000313" key="3">
    <source>
        <dbReference type="EMBL" id="KAI3432279.1"/>
    </source>
</evidence>